<evidence type="ECO:0000313" key="2">
    <source>
        <dbReference type="Proteomes" id="UP000054928"/>
    </source>
</evidence>
<dbReference type="GeneID" id="36401755"/>
<evidence type="ECO:0000313" key="1">
    <source>
        <dbReference type="EMBL" id="CEG48906.1"/>
    </source>
</evidence>
<name>A0A0P1B2A2_PLAHL</name>
<reference evidence="2" key="1">
    <citation type="submission" date="2014-09" db="EMBL/GenBank/DDBJ databases">
        <authorList>
            <person name="Sharma Rahul"/>
            <person name="Thines Marco"/>
        </authorList>
    </citation>
    <scope>NUCLEOTIDE SEQUENCE [LARGE SCALE GENOMIC DNA]</scope>
</reference>
<dbReference type="AlphaFoldDB" id="A0A0P1B2A2"/>
<keyword evidence="2" id="KW-1185">Reference proteome</keyword>
<dbReference type="EMBL" id="CCYD01003042">
    <property type="protein sequence ID" value="CEG48906.1"/>
    <property type="molecule type" value="Genomic_DNA"/>
</dbReference>
<dbReference type="Proteomes" id="UP000054928">
    <property type="component" value="Unassembled WGS sequence"/>
</dbReference>
<sequence>MMFDLISQRVIKNNMPLLRDDNLIHVSPSSLSILLASGFKIACSVLFDNRIDKMVKCFQIIQLCIASLHWKVKVVADANFIAKSPSQLYYIHLMLYVVRHIAR</sequence>
<accession>A0A0P1B2A2</accession>
<dbReference type="RefSeq" id="XP_024585275.1">
    <property type="nucleotide sequence ID" value="XM_024720036.1"/>
</dbReference>
<organism evidence="1 2">
    <name type="scientific">Plasmopara halstedii</name>
    <name type="common">Downy mildew of sunflower</name>
    <dbReference type="NCBI Taxonomy" id="4781"/>
    <lineage>
        <taxon>Eukaryota</taxon>
        <taxon>Sar</taxon>
        <taxon>Stramenopiles</taxon>
        <taxon>Oomycota</taxon>
        <taxon>Peronosporomycetes</taxon>
        <taxon>Peronosporales</taxon>
        <taxon>Peronosporaceae</taxon>
        <taxon>Plasmopara</taxon>
    </lineage>
</organism>
<proteinExistence type="predicted"/>
<protein>
    <submittedName>
        <fullName evidence="1">Uncharacterized protein</fullName>
    </submittedName>
</protein>